<dbReference type="AlphaFoldDB" id="A0A0A9A2D7"/>
<reference evidence="1" key="2">
    <citation type="journal article" date="2015" name="Data Brief">
        <title>Shoot transcriptome of the giant reed, Arundo donax.</title>
        <authorList>
            <person name="Barrero R.A."/>
            <person name="Guerrero F.D."/>
            <person name="Moolhuijzen P."/>
            <person name="Goolsby J.A."/>
            <person name="Tidwell J."/>
            <person name="Bellgard S.E."/>
            <person name="Bellgard M.I."/>
        </authorList>
    </citation>
    <scope>NUCLEOTIDE SEQUENCE</scope>
    <source>
        <tissue evidence="1">Shoot tissue taken approximately 20 cm above the soil surface</tissue>
    </source>
</reference>
<accession>A0A0A9A2D7</accession>
<proteinExistence type="predicted"/>
<protein>
    <submittedName>
        <fullName evidence="1">Uncharacterized protein</fullName>
    </submittedName>
</protein>
<dbReference type="EMBL" id="GBRH01252066">
    <property type="protein sequence ID" value="JAD45829.1"/>
    <property type="molecule type" value="Transcribed_RNA"/>
</dbReference>
<evidence type="ECO:0000313" key="1">
    <source>
        <dbReference type="EMBL" id="JAD45829.1"/>
    </source>
</evidence>
<organism evidence="1">
    <name type="scientific">Arundo donax</name>
    <name type="common">Giant reed</name>
    <name type="synonym">Donax arundinaceus</name>
    <dbReference type="NCBI Taxonomy" id="35708"/>
    <lineage>
        <taxon>Eukaryota</taxon>
        <taxon>Viridiplantae</taxon>
        <taxon>Streptophyta</taxon>
        <taxon>Embryophyta</taxon>
        <taxon>Tracheophyta</taxon>
        <taxon>Spermatophyta</taxon>
        <taxon>Magnoliopsida</taxon>
        <taxon>Liliopsida</taxon>
        <taxon>Poales</taxon>
        <taxon>Poaceae</taxon>
        <taxon>PACMAD clade</taxon>
        <taxon>Arundinoideae</taxon>
        <taxon>Arundineae</taxon>
        <taxon>Arundo</taxon>
    </lineage>
</organism>
<reference evidence="1" key="1">
    <citation type="submission" date="2014-09" db="EMBL/GenBank/DDBJ databases">
        <authorList>
            <person name="Magalhaes I.L.F."/>
            <person name="Oliveira U."/>
            <person name="Santos F.R."/>
            <person name="Vidigal T.H.D.A."/>
            <person name="Brescovit A.D."/>
            <person name="Santos A.J."/>
        </authorList>
    </citation>
    <scope>NUCLEOTIDE SEQUENCE</scope>
    <source>
        <tissue evidence="1">Shoot tissue taken approximately 20 cm above the soil surface</tissue>
    </source>
</reference>
<sequence>MNKYYYRQTDVKSSVF</sequence>
<name>A0A0A9A2D7_ARUDO</name>